<accession>A0A8H5SFB0</accession>
<dbReference type="SUPFAM" id="SSF53474">
    <property type="entry name" value="alpha/beta-Hydrolases"/>
    <property type="match status" value="1"/>
</dbReference>
<feature type="signal peptide" evidence="2">
    <location>
        <begin position="1"/>
        <end position="25"/>
    </location>
</feature>
<proteinExistence type="predicted"/>
<feature type="region of interest" description="Disordered" evidence="1">
    <location>
        <begin position="477"/>
        <end position="498"/>
    </location>
</feature>
<comment type="caution">
    <text evidence="4">The sequence shown here is derived from an EMBL/GenBank/DDBJ whole genome shotgun (WGS) entry which is preliminary data.</text>
</comment>
<dbReference type="PANTHER" id="PTHR43798:SF33">
    <property type="entry name" value="HYDROLASE, PUTATIVE (AFU_ORTHOLOGUE AFUA_2G14860)-RELATED"/>
    <property type="match status" value="1"/>
</dbReference>
<feature type="domain" description="AB hydrolase-1" evidence="3">
    <location>
        <begin position="249"/>
        <end position="337"/>
    </location>
</feature>
<organism evidence="4 5">
    <name type="scientific">Fusarium tjaetaba</name>
    <dbReference type="NCBI Taxonomy" id="1567544"/>
    <lineage>
        <taxon>Eukaryota</taxon>
        <taxon>Fungi</taxon>
        <taxon>Dikarya</taxon>
        <taxon>Ascomycota</taxon>
        <taxon>Pezizomycotina</taxon>
        <taxon>Sordariomycetes</taxon>
        <taxon>Hypocreomycetidae</taxon>
        <taxon>Hypocreales</taxon>
        <taxon>Nectriaceae</taxon>
        <taxon>Fusarium</taxon>
        <taxon>Fusarium fujikuroi species complex</taxon>
    </lineage>
</organism>
<dbReference type="InterPro" id="IPR000073">
    <property type="entry name" value="AB_hydrolase_1"/>
</dbReference>
<evidence type="ECO:0000256" key="2">
    <source>
        <dbReference type="SAM" id="SignalP"/>
    </source>
</evidence>
<name>A0A8H5SFB0_9HYPO</name>
<dbReference type="Gene3D" id="3.40.50.1820">
    <property type="entry name" value="alpha/beta hydrolase"/>
    <property type="match status" value="1"/>
</dbReference>
<feature type="compositionally biased region" description="Gly residues" evidence="1">
    <location>
        <begin position="489"/>
        <end position="498"/>
    </location>
</feature>
<dbReference type="GeneID" id="59308784"/>
<dbReference type="AlphaFoldDB" id="A0A8H5SFB0"/>
<dbReference type="RefSeq" id="XP_037211988.1">
    <property type="nucleotide sequence ID" value="XM_037356514.1"/>
</dbReference>
<dbReference type="OrthoDB" id="94039at2759"/>
<dbReference type="EMBL" id="JAAQRI010000021">
    <property type="protein sequence ID" value="KAF5649521.1"/>
    <property type="molecule type" value="Genomic_DNA"/>
</dbReference>
<dbReference type="Pfam" id="PF00561">
    <property type="entry name" value="Abhydrolase_1"/>
    <property type="match status" value="1"/>
</dbReference>
<dbReference type="PANTHER" id="PTHR43798">
    <property type="entry name" value="MONOACYLGLYCEROL LIPASE"/>
    <property type="match status" value="1"/>
</dbReference>
<keyword evidence="5" id="KW-1185">Reference proteome</keyword>
<evidence type="ECO:0000259" key="3">
    <source>
        <dbReference type="Pfam" id="PF00561"/>
    </source>
</evidence>
<reference evidence="4 5" key="1">
    <citation type="submission" date="2020-05" db="EMBL/GenBank/DDBJ databases">
        <title>Identification and distribution of gene clusters putatively required for synthesis of sphingolipid metabolism inhibitors in phylogenetically diverse species of the filamentous fungus Fusarium.</title>
        <authorList>
            <person name="Kim H.-S."/>
            <person name="Busman M."/>
            <person name="Brown D.W."/>
            <person name="Divon H."/>
            <person name="Uhlig S."/>
            <person name="Proctor R.H."/>
        </authorList>
    </citation>
    <scope>NUCLEOTIDE SEQUENCE [LARGE SCALE GENOMIC DNA]</scope>
    <source>
        <strain evidence="4 5">NRRL 66243</strain>
    </source>
</reference>
<protein>
    <submittedName>
        <fullName evidence="4">Host-specific ak-toxin akt2</fullName>
    </submittedName>
</protein>
<dbReference type="InterPro" id="IPR029058">
    <property type="entry name" value="AB_hydrolase_fold"/>
</dbReference>
<evidence type="ECO:0000313" key="5">
    <source>
        <dbReference type="Proteomes" id="UP000530670"/>
    </source>
</evidence>
<gene>
    <name evidence="4" type="ORF">FTJAE_958</name>
</gene>
<keyword evidence="2" id="KW-0732">Signal</keyword>
<dbReference type="InterPro" id="IPR050266">
    <property type="entry name" value="AB_hydrolase_sf"/>
</dbReference>
<dbReference type="Proteomes" id="UP000530670">
    <property type="component" value="Unassembled WGS sequence"/>
</dbReference>
<sequence>MSITLLKKYLPISLALLLFYGSASRFSHGATSTASFYQYQNDRSPDDGSTLSRVIPIFDLIVGTTILQPGLSRKVATCFVASTITSVAVQRYLAGLDCQGDFLQGIWATAAAIATLISFDEKGADRNRATEVSVTLFGIAYLIFPGPPREPIVLQLLLVLTSHSREYLAETANGDEDTPKLAVKQYVPHDNPNPQPGDVTVIGAHANGFPKVTKLKVLGMKLELTCQELYEPLWDELYDRARQQDLRIRSIWIADVWNQGQSGVINERVLGNDLSWFDHSRDLMNLINQHQRDIPHPIVGIGHSMGGTQLAQLALWHPRLLDSLVLIDPIIQIPNPSISLAGLSTKRRDIWSSREDAITRFKKSKFFQSWDARVLDLWIGHGLRDLPTELHPKEEGSSPDERVTLTTSKHQELFSFVRPTYLPRDWESFNDQDPGQNKDCPDYPFHRPEPPKIFRQLPELRPSTLFVFGKESEFSSPKRREEKMLTTGTGVGGSGGAAAGRVQEETLDCGHLIPMEKVSECADVISSFVGEEMKRWRDQQESFKRYRESMSRRQQITMDEHWEDRVKLGDKYLRKP</sequence>
<dbReference type="GO" id="GO:0016020">
    <property type="term" value="C:membrane"/>
    <property type="evidence" value="ECO:0007669"/>
    <property type="project" value="TreeGrafter"/>
</dbReference>
<evidence type="ECO:0000313" key="4">
    <source>
        <dbReference type="EMBL" id="KAF5649521.1"/>
    </source>
</evidence>
<feature type="chain" id="PRO_5034347050" evidence="2">
    <location>
        <begin position="26"/>
        <end position="576"/>
    </location>
</feature>
<evidence type="ECO:0000256" key="1">
    <source>
        <dbReference type="SAM" id="MobiDB-lite"/>
    </source>
</evidence>